<reference evidence="8" key="1">
    <citation type="submission" date="2021-03" db="EMBL/GenBank/DDBJ databases">
        <title>Proteiniclasticum marinus sp. nov., isolated from tidal flat sediment.</title>
        <authorList>
            <person name="Namirimu T."/>
            <person name="Yang J.-A."/>
            <person name="Yang S.-H."/>
            <person name="Kim Y.-J."/>
            <person name="Kwon K.K."/>
        </authorList>
    </citation>
    <scope>NUCLEOTIDE SEQUENCE</scope>
    <source>
        <strain evidence="8">SCR006</strain>
    </source>
</reference>
<dbReference type="GO" id="GO:0005829">
    <property type="term" value="C:cytosol"/>
    <property type="evidence" value="ECO:0007669"/>
    <property type="project" value="TreeGrafter"/>
</dbReference>
<feature type="domain" description="Flagellar basal-body/hook protein C-terminal" evidence="6">
    <location>
        <begin position="260"/>
        <end position="305"/>
    </location>
</feature>
<proteinExistence type="inferred from homology"/>
<keyword evidence="8" id="KW-0282">Flagellum</keyword>
<dbReference type="Pfam" id="PF22692">
    <property type="entry name" value="LlgE_F_G_D1"/>
    <property type="match status" value="1"/>
</dbReference>
<keyword evidence="3 4" id="KW-0975">Bacterial flagellum</keyword>
<dbReference type="GO" id="GO:0009425">
    <property type="term" value="C:bacterial-type flagellum basal body"/>
    <property type="evidence" value="ECO:0007669"/>
    <property type="project" value="UniProtKB-SubCell"/>
</dbReference>
<dbReference type="InterPro" id="IPR037925">
    <property type="entry name" value="FlgE/F/G-like"/>
</dbReference>
<dbReference type="EMBL" id="JAFNJU010000007">
    <property type="protein sequence ID" value="MBO1265369.1"/>
    <property type="molecule type" value="Genomic_DNA"/>
</dbReference>
<dbReference type="NCBIfam" id="TIGR03506">
    <property type="entry name" value="FlgEFG_subfam"/>
    <property type="match status" value="2"/>
</dbReference>
<evidence type="ECO:0000256" key="4">
    <source>
        <dbReference type="RuleBase" id="RU362116"/>
    </source>
</evidence>
<evidence type="ECO:0000313" key="9">
    <source>
        <dbReference type="Proteomes" id="UP000664218"/>
    </source>
</evidence>
<dbReference type="Pfam" id="PF00460">
    <property type="entry name" value="Flg_bb_rod"/>
    <property type="match status" value="1"/>
</dbReference>
<evidence type="ECO:0000256" key="2">
    <source>
        <dbReference type="ARBA" id="ARBA00009677"/>
    </source>
</evidence>
<dbReference type="SUPFAM" id="SSF117143">
    <property type="entry name" value="Flagellar hook protein flgE"/>
    <property type="match status" value="1"/>
</dbReference>
<evidence type="ECO:0000259" key="6">
    <source>
        <dbReference type="Pfam" id="PF06429"/>
    </source>
</evidence>
<feature type="domain" description="Flagellar basal body rod protein N-terminal" evidence="5">
    <location>
        <begin position="5"/>
        <end position="35"/>
    </location>
</feature>
<dbReference type="InterPro" id="IPR010930">
    <property type="entry name" value="Flg_bb/hook_C_dom"/>
</dbReference>
<comment type="similarity">
    <text evidence="2 4">Belongs to the flagella basal body rod proteins family.</text>
</comment>
<evidence type="ECO:0000259" key="7">
    <source>
        <dbReference type="Pfam" id="PF22692"/>
    </source>
</evidence>
<name>A0A939HA57_9CLOT</name>
<dbReference type="Proteomes" id="UP000664218">
    <property type="component" value="Unassembled WGS sequence"/>
</dbReference>
<dbReference type="PANTHER" id="PTHR30435">
    <property type="entry name" value="FLAGELLAR PROTEIN"/>
    <property type="match status" value="1"/>
</dbReference>
<evidence type="ECO:0000256" key="1">
    <source>
        <dbReference type="ARBA" id="ARBA00004117"/>
    </source>
</evidence>
<accession>A0A939HA57</accession>
<keyword evidence="8" id="KW-0969">Cilium</keyword>
<comment type="subcellular location">
    <subcellularLocation>
        <location evidence="1 4">Bacterial flagellum basal body</location>
    </subcellularLocation>
</comment>
<gene>
    <name evidence="8" type="ORF">J3A84_10035</name>
</gene>
<dbReference type="AlphaFoldDB" id="A0A939HA57"/>
<dbReference type="Pfam" id="PF06429">
    <property type="entry name" value="Flg_bbr_C"/>
    <property type="match status" value="1"/>
</dbReference>
<keyword evidence="8" id="KW-0966">Cell projection</keyword>
<dbReference type="PANTHER" id="PTHR30435:SF1">
    <property type="entry name" value="FLAGELLAR HOOK PROTEIN FLGE"/>
    <property type="match status" value="1"/>
</dbReference>
<comment type="function">
    <text evidence="4">A flexible structure which links the flagellar filament to the drive apparatus in the basal body.</text>
</comment>
<dbReference type="RefSeq" id="WP_207599892.1">
    <property type="nucleotide sequence ID" value="NZ_JAFNJU010000007.1"/>
</dbReference>
<organism evidence="8 9">
    <name type="scientific">Proteiniclasticum aestuarii</name>
    <dbReference type="NCBI Taxonomy" id="2817862"/>
    <lineage>
        <taxon>Bacteria</taxon>
        <taxon>Bacillati</taxon>
        <taxon>Bacillota</taxon>
        <taxon>Clostridia</taxon>
        <taxon>Eubacteriales</taxon>
        <taxon>Clostridiaceae</taxon>
        <taxon>Proteiniclasticum</taxon>
    </lineage>
</organism>
<keyword evidence="9" id="KW-1185">Reference proteome</keyword>
<comment type="caution">
    <text evidence="8">The sequence shown here is derived from an EMBL/GenBank/DDBJ whole genome shotgun (WGS) entry which is preliminary data.</text>
</comment>
<evidence type="ECO:0000259" key="5">
    <source>
        <dbReference type="Pfam" id="PF00460"/>
    </source>
</evidence>
<feature type="domain" description="Flagellar hook protein FlgE/F/G-like D1" evidence="7">
    <location>
        <begin position="96"/>
        <end position="203"/>
    </location>
</feature>
<dbReference type="InterPro" id="IPR020013">
    <property type="entry name" value="Flagellar_FlgE/F/G"/>
</dbReference>
<protein>
    <recommendedName>
        <fullName evidence="4">Flagellar hook protein FlgE</fullName>
    </recommendedName>
</protein>
<dbReference type="InterPro" id="IPR053967">
    <property type="entry name" value="LlgE_F_G-like_D1"/>
</dbReference>
<dbReference type="InterPro" id="IPR001444">
    <property type="entry name" value="Flag_bb_rod_N"/>
</dbReference>
<dbReference type="GO" id="GO:0009424">
    <property type="term" value="C:bacterial-type flagellum hook"/>
    <property type="evidence" value="ECO:0007669"/>
    <property type="project" value="TreeGrafter"/>
</dbReference>
<sequence length="307" mass="32922">MLRSLYSGVSGMRSNQTKMDVLGNNIANVNTTGFKSGRVRFQDMLSQTLANAQGPTDENLGGINAQQVGLGVKVGAIDTIMTDGALQPTNRDLDLAVEGTGFFMVSQDTDAQMKYYTRDGAFYRDYDGNLVNAGGYRVLGYTDESPDVPTPLKILNTIDAVDAEGNPIPALNEDGDAILDELGNPTYVQVDLQTFSIDGSGIISGVYSDGKVYTMGRLAVAKFDNSAGLEKVGNNNYRASNNSGTPVVGSANTDGFGIIRQGVLEMSNVDLANEFTELIVTSRSYQANSRTITTSDEMLQELLSLKR</sequence>
<evidence type="ECO:0000256" key="3">
    <source>
        <dbReference type="ARBA" id="ARBA00023143"/>
    </source>
</evidence>
<evidence type="ECO:0000313" key="8">
    <source>
        <dbReference type="EMBL" id="MBO1265369.1"/>
    </source>
</evidence>
<dbReference type="GO" id="GO:0071978">
    <property type="term" value="P:bacterial-type flagellum-dependent swarming motility"/>
    <property type="evidence" value="ECO:0007669"/>
    <property type="project" value="TreeGrafter"/>
</dbReference>